<evidence type="ECO:0000256" key="1">
    <source>
        <dbReference type="ARBA" id="ARBA00022485"/>
    </source>
</evidence>
<dbReference type="EMBL" id="CP101873">
    <property type="protein sequence ID" value="WMT07384.1"/>
    <property type="molecule type" value="Genomic_DNA"/>
</dbReference>
<dbReference type="AlphaFoldDB" id="A0AAF0PBD9"/>
<dbReference type="Gene3D" id="1.10.340.30">
    <property type="entry name" value="Hypothetical protein, domain 2"/>
    <property type="match status" value="1"/>
</dbReference>
<evidence type="ECO:0000256" key="3">
    <source>
        <dbReference type="ARBA" id="ARBA00022763"/>
    </source>
</evidence>
<evidence type="ECO:0000259" key="9">
    <source>
        <dbReference type="SMART" id="SM00478"/>
    </source>
</evidence>
<dbReference type="EMBL" id="CP101873">
    <property type="protein sequence ID" value="WMT08016.1"/>
    <property type="molecule type" value="Genomic_DNA"/>
</dbReference>
<evidence type="ECO:0000256" key="2">
    <source>
        <dbReference type="ARBA" id="ARBA00022723"/>
    </source>
</evidence>
<keyword evidence="12" id="KW-1185">Reference proteome</keyword>
<evidence type="ECO:0000313" key="10">
    <source>
        <dbReference type="EMBL" id="WMT07384.1"/>
    </source>
</evidence>
<organism evidence="11 12">
    <name type="scientific">Natrinema thermotolerans</name>
    <dbReference type="NCBI Taxonomy" id="121872"/>
    <lineage>
        <taxon>Archaea</taxon>
        <taxon>Methanobacteriati</taxon>
        <taxon>Methanobacteriota</taxon>
        <taxon>Stenosarchaea group</taxon>
        <taxon>Halobacteria</taxon>
        <taxon>Halobacteriales</taxon>
        <taxon>Natrialbaceae</taxon>
        <taxon>Natrinema</taxon>
    </lineage>
</organism>
<dbReference type="SUPFAM" id="SSF48150">
    <property type="entry name" value="DNA-glycosylase"/>
    <property type="match status" value="1"/>
</dbReference>
<keyword evidence="3" id="KW-0227">DNA damage</keyword>
<proteinExistence type="predicted"/>
<dbReference type="GO" id="GO:0006285">
    <property type="term" value="P:base-excision repair, AP site formation"/>
    <property type="evidence" value="ECO:0007669"/>
    <property type="project" value="TreeGrafter"/>
</dbReference>
<dbReference type="Pfam" id="PF00730">
    <property type="entry name" value="HhH-GPD"/>
    <property type="match status" value="1"/>
</dbReference>
<dbReference type="CDD" id="cd00056">
    <property type="entry name" value="ENDO3c"/>
    <property type="match status" value="1"/>
</dbReference>
<keyword evidence="5" id="KW-0408">Iron</keyword>
<name>A0AAF0PBD9_9EURY</name>
<evidence type="ECO:0000256" key="4">
    <source>
        <dbReference type="ARBA" id="ARBA00022801"/>
    </source>
</evidence>
<evidence type="ECO:0000313" key="12">
    <source>
        <dbReference type="Proteomes" id="UP001224926"/>
    </source>
</evidence>
<protein>
    <submittedName>
        <fullName evidence="11">Endonuclease III</fullName>
    </submittedName>
</protein>
<dbReference type="GO" id="GO:0046872">
    <property type="term" value="F:metal ion binding"/>
    <property type="evidence" value="ECO:0007669"/>
    <property type="project" value="UniProtKB-KW"/>
</dbReference>
<keyword evidence="11" id="KW-0540">Nuclease</keyword>
<sequence>MTDDSEPAVNISGGTAGGGRTAEFDPATADTRAEEVVDRLGELFWRKEYGGRDAFTCLVRTILSQNTSDKASQPAHDALIDRYDGGASHRDANSASDARHERREGLDNANGEAVSGQPRAKDIDLAESLAAAEQSTLAETISGAGLYNQKSETIIDTAEWVLEEFGSAAAFDAFVKDEPPAEVRETLLGVRGVGPKTADCVLLFAGGRGGVFPVDTHVHRIYRRMGIAPSDADHEAVREVLERDVPAAKCGFGHTATIQFGREYCRARTPACLEDPDACPMADRCDQVGVYPEPGEVVDPAEAPEAE</sequence>
<dbReference type="Proteomes" id="UP001224926">
    <property type="component" value="Chromosome"/>
</dbReference>
<keyword evidence="7" id="KW-0326">Glycosidase</keyword>
<keyword evidence="1" id="KW-0004">4Fe-4S</keyword>
<dbReference type="InterPro" id="IPR003265">
    <property type="entry name" value="HhH-GPD_domain"/>
</dbReference>
<dbReference type="GeneID" id="84216668"/>
<evidence type="ECO:0000313" key="11">
    <source>
        <dbReference type="EMBL" id="WMT08016.1"/>
    </source>
</evidence>
<dbReference type="InterPro" id="IPR011257">
    <property type="entry name" value="DNA_glycosylase"/>
</dbReference>
<dbReference type="RefSeq" id="WP_049966641.1">
    <property type="nucleotide sequence ID" value="NZ_CP101873.1"/>
</dbReference>
<reference evidence="11 12" key="1">
    <citation type="submission" date="2022-07" db="EMBL/GenBank/DDBJ databases">
        <title>Two temperate virus in Haloterrigena jeotgali A29.</title>
        <authorList>
            <person name="Deng X."/>
        </authorList>
    </citation>
    <scope>NUCLEOTIDE SEQUENCE [LARGE SCALE GENOMIC DNA]</scope>
    <source>
        <strain evidence="11 12">A29</strain>
    </source>
</reference>
<dbReference type="GeneID" id="39864477"/>
<dbReference type="GO" id="GO:0051539">
    <property type="term" value="F:4 iron, 4 sulfur cluster binding"/>
    <property type="evidence" value="ECO:0007669"/>
    <property type="project" value="UniProtKB-KW"/>
</dbReference>
<evidence type="ECO:0000256" key="8">
    <source>
        <dbReference type="SAM" id="MobiDB-lite"/>
    </source>
</evidence>
<dbReference type="GO" id="GO:0019104">
    <property type="term" value="F:DNA N-glycosylase activity"/>
    <property type="evidence" value="ECO:0007669"/>
    <property type="project" value="TreeGrafter"/>
</dbReference>
<evidence type="ECO:0000256" key="6">
    <source>
        <dbReference type="ARBA" id="ARBA00023014"/>
    </source>
</evidence>
<dbReference type="InterPro" id="IPR023170">
    <property type="entry name" value="HhH_base_excis_C"/>
</dbReference>
<feature type="compositionally biased region" description="Basic and acidic residues" evidence="8">
    <location>
        <begin position="83"/>
        <end position="106"/>
    </location>
</feature>
<keyword evidence="4" id="KW-0378">Hydrolase</keyword>
<feature type="domain" description="HhH-GPD" evidence="9">
    <location>
        <begin position="63"/>
        <end position="263"/>
    </location>
</feature>
<feature type="region of interest" description="Disordered" evidence="8">
    <location>
        <begin position="83"/>
        <end position="119"/>
    </location>
</feature>
<evidence type="ECO:0000256" key="7">
    <source>
        <dbReference type="ARBA" id="ARBA00023295"/>
    </source>
</evidence>
<feature type="region of interest" description="Disordered" evidence="8">
    <location>
        <begin position="1"/>
        <end position="32"/>
    </location>
</feature>
<dbReference type="PANTHER" id="PTHR10359">
    <property type="entry name" value="A/G-SPECIFIC ADENINE GLYCOSYLASE/ENDONUCLEASE III"/>
    <property type="match status" value="1"/>
</dbReference>
<dbReference type="PANTHER" id="PTHR10359:SF18">
    <property type="entry name" value="ENDONUCLEASE III"/>
    <property type="match status" value="1"/>
</dbReference>
<dbReference type="Gene3D" id="1.10.1670.10">
    <property type="entry name" value="Helix-hairpin-Helix base-excision DNA repair enzymes (C-terminal)"/>
    <property type="match status" value="1"/>
</dbReference>
<keyword evidence="11" id="KW-0255">Endonuclease</keyword>
<keyword evidence="2" id="KW-0479">Metal-binding</keyword>
<gene>
    <name evidence="10" type="ORF">NP511_18615</name>
    <name evidence="11" type="ORF">NP511_21975</name>
</gene>
<accession>A0AAF0PBD9</accession>
<dbReference type="GO" id="GO:0004519">
    <property type="term" value="F:endonuclease activity"/>
    <property type="evidence" value="ECO:0007669"/>
    <property type="project" value="UniProtKB-KW"/>
</dbReference>
<dbReference type="SMART" id="SM00478">
    <property type="entry name" value="ENDO3c"/>
    <property type="match status" value="1"/>
</dbReference>
<keyword evidence="6" id="KW-0411">Iron-sulfur</keyword>
<evidence type="ECO:0000256" key="5">
    <source>
        <dbReference type="ARBA" id="ARBA00023004"/>
    </source>
</evidence>